<comment type="function">
    <text evidence="8">F(1)F(0) ATP synthase produces ATP from ADP in the presence of a proton or sodium gradient. F-type ATPases consist of two structural domains, F(1) containing the extramembraneous catalytic core and F(0) containing the membrane proton channel, linked together by a central stalk and a peripheral stalk. During catalysis, ATP synthesis in the catalytic domain of F(1) is coupled via a rotary mechanism of the central stalk subunits to proton translocation.</text>
</comment>
<keyword evidence="8" id="KW-1003">Cell membrane</keyword>
<keyword evidence="10" id="KW-1185">Reference proteome</keyword>
<dbReference type="InterPro" id="IPR026015">
    <property type="entry name" value="ATP_synth_OSCP/delta_N_sf"/>
</dbReference>
<evidence type="ECO:0000256" key="1">
    <source>
        <dbReference type="ARBA" id="ARBA00004370"/>
    </source>
</evidence>
<dbReference type="AlphaFoldDB" id="A0A6S6S5F0"/>
<keyword evidence="2 8" id="KW-0813">Transport</keyword>
<gene>
    <name evidence="8 9" type="primary">atpH</name>
    <name evidence="9" type="ORF">PEMO_0263</name>
</gene>
<dbReference type="PANTHER" id="PTHR11910">
    <property type="entry name" value="ATP SYNTHASE DELTA CHAIN"/>
    <property type="match status" value="1"/>
</dbReference>
<organism evidence="9 10">
    <name type="scientific">Candidatus Portiera aleyrodidarum</name>
    <name type="common">primary endosymbiont of Bemisia tabaci</name>
    <dbReference type="NCBI Taxonomy" id="91844"/>
    <lineage>
        <taxon>Bacteria</taxon>
        <taxon>Pseudomonadati</taxon>
        <taxon>Pseudomonadota</taxon>
        <taxon>Gammaproteobacteria</taxon>
        <taxon>Candidatus Johnevansiales</taxon>
        <taxon>Candidatus Johnevansiaceae</taxon>
        <taxon>Candidatus Portiera</taxon>
    </lineage>
</organism>
<comment type="similarity">
    <text evidence="8">Belongs to the ATPase delta chain family.</text>
</comment>
<keyword evidence="4 8" id="KW-0406">Ion transport</keyword>
<evidence type="ECO:0000256" key="4">
    <source>
        <dbReference type="ARBA" id="ARBA00023065"/>
    </source>
</evidence>
<dbReference type="GO" id="GO:0045259">
    <property type="term" value="C:proton-transporting ATP synthase complex"/>
    <property type="evidence" value="ECO:0007669"/>
    <property type="project" value="UniProtKB-KW"/>
</dbReference>
<protein>
    <recommendedName>
        <fullName evidence="8">ATP synthase subunit delta</fullName>
    </recommendedName>
    <alternativeName>
        <fullName evidence="8">ATP synthase F(1) sector subunit delta</fullName>
    </alternativeName>
    <alternativeName>
        <fullName evidence="8">F-type ATPase subunit delta</fullName>
        <shortName evidence="8">F-ATPase subunit delta</shortName>
    </alternativeName>
</protein>
<evidence type="ECO:0000313" key="10">
    <source>
        <dbReference type="Proteomes" id="UP000510842"/>
    </source>
</evidence>
<comment type="function">
    <text evidence="8">This protein is part of the stalk that links CF(0) to CF(1). It either transmits conformational changes from CF(0) to CF(1) or is implicated in proton conduction.</text>
</comment>
<dbReference type="RefSeq" id="WP_180824961.1">
    <property type="nucleotide sequence ID" value="NZ_LR744089.1"/>
</dbReference>
<dbReference type="EMBL" id="LR744089">
    <property type="protein sequence ID" value="CAA3708679.1"/>
    <property type="molecule type" value="Genomic_DNA"/>
</dbReference>
<dbReference type="GO" id="GO:0046933">
    <property type="term" value="F:proton-transporting ATP synthase activity, rotational mechanism"/>
    <property type="evidence" value="ECO:0007669"/>
    <property type="project" value="UniProtKB-UniRule"/>
</dbReference>
<evidence type="ECO:0000256" key="5">
    <source>
        <dbReference type="ARBA" id="ARBA00023136"/>
    </source>
</evidence>
<dbReference type="Proteomes" id="UP000510842">
    <property type="component" value="Chromosome"/>
</dbReference>
<dbReference type="PRINTS" id="PR00125">
    <property type="entry name" value="ATPASEDELTA"/>
</dbReference>
<reference evidence="9 10" key="1">
    <citation type="submission" date="2019-12" db="EMBL/GenBank/DDBJ databases">
        <authorList>
            <person name="Santos-Garcia D."/>
            <person name="Santos-Garcia D."/>
            <person name="Santos-Garcia D."/>
        </authorList>
    </citation>
    <scope>NUCLEOTIDE SEQUENCE [LARGE SCALE GENOMIC DNA]</scope>
    <source>
        <strain evidence="9">PeMo</strain>
    </source>
</reference>
<proteinExistence type="inferred from homology"/>
<name>A0A6S6S5F0_9GAMM</name>
<evidence type="ECO:0000256" key="2">
    <source>
        <dbReference type="ARBA" id="ARBA00022448"/>
    </source>
</evidence>
<dbReference type="HAMAP" id="MF_01416">
    <property type="entry name" value="ATP_synth_delta_bact"/>
    <property type="match status" value="1"/>
</dbReference>
<comment type="subcellular location">
    <subcellularLocation>
        <location evidence="8">Cell membrane</location>
        <topology evidence="8">Peripheral membrane protein</topology>
    </subcellularLocation>
    <subcellularLocation>
        <location evidence="1">Membrane</location>
    </subcellularLocation>
</comment>
<keyword evidence="6 8" id="KW-0139">CF(1)</keyword>
<evidence type="ECO:0000256" key="6">
    <source>
        <dbReference type="ARBA" id="ARBA00023196"/>
    </source>
</evidence>
<dbReference type="GO" id="GO:0005886">
    <property type="term" value="C:plasma membrane"/>
    <property type="evidence" value="ECO:0007669"/>
    <property type="project" value="UniProtKB-SubCell"/>
</dbReference>
<dbReference type="SUPFAM" id="SSF47928">
    <property type="entry name" value="N-terminal domain of the delta subunit of the F1F0-ATP synthase"/>
    <property type="match status" value="1"/>
</dbReference>
<evidence type="ECO:0000256" key="8">
    <source>
        <dbReference type="HAMAP-Rule" id="MF_01416"/>
    </source>
</evidence>
<evidence type="ECO:0000313" key="9">
    <source>
        <dbReference type="EMBL" id="CAA3708679.1"/>
    </source>
</evidence>
<dbReference type="InterPro" id="IPR000711">
    <property type="entry name" value="ATPase_OSCP/dsu"/>
</dbReference>
<keyword evidence="7 8" id="KW-0066">ATP synthesis</keyword>
<keyword evidence="5 8" id="KW-0472">Membrane</keyword>
<dbReference type="Pfam" id="PF00213">
    <property type="entry name" value="OSCP"/>
    <property type="match status" value="1"/>
</dbReference>
<accession>A0A6S6S5F0</accession>
<dbReference type="NCBIfam" id="TIGR01145">
    <property type="entry name" value="ATP_synt_delta"/>
    <property type="match status" value="1"/>
</dbReference>
<sequence length="174" mass="20710">MKISEKLENNNPYFKAIWELAVCSKDLDEWKNRIKKIDFILNYYKKNNICKYFVFNKKITLDLDKESLNIINLLLINNKINIINYILLYYEKQILKQYKILNIRIISAFILNKKQKKKIINILSLKFKKKIFIKKIKIKKNIMGGVIIKIKNIVIDCSIIGRLNQLKKTLIGSN</sequence>
<evidence type="ECO:0000256" key="3">
    <source>
        <dbReference type="ARBA" id="ARBA00022781"/>
    </source>
</evidence>
<evidence type="ECO:0000256" key="7">
    <source>
        <dbReference type="ARBA" id="ARBA00023310"/>
    </source>
</evidence>
<keyword evidence="3 8" id="KW-0375">Hydrogen ion transport</keyword>